<evidence type="ECO:0000313" key="2">
    <source>
        <dbReference type="Proteomes" id="UP000011074"/>
    </source>
</evidence>
<protein>
    <submittedName>
        <fullName evidence="1">Uncharacterized protein</fullName>
    </submittedName>
</protein>
<dbReference type="Proteomes" id="UP000011074">
    <property type="component" value="Plasmid pSRP1"/>
</dbReference>
<dbReference type="Pfam" id="PF19691">
    <property type="entry name" value="DUF6192"/>
    <property type="match status" value="1"/>
</dbReference>
<accession>A0A8A1V1A1</accession>
<evidence type="ECO:0000313" key="1">
    <source>
        <dbReference type="EMBL" id="QST86567.1"/>
    </source>
</evidence>
<sequence length="131" mass="15085">MPETEQAHLSEEQYARVVARLREAVANMSKNQFIIGDGALEVVPIRPHGGRSPADDLFGVSAWLQRLSEDTSVPYNTLKDYRWVASRWPEQHRNPDATFFTHQLLAAIRDEEERFQAIRTPPLDERTGTRR</sequence>
<geneLocation type="plasmid" evidence="1 2">
    <name>pSRP1</name>
</geneLocation>
<gene>
    <name evidence="1" type="ORF">SRIM_040770</name>
</gene>
<organism evidence="1 2">
    <name type="scientific">Streptomyces rimosus subsp. rimosus (strain ATCC 10970 / DSM 40260 / JCM 4667 / NRRL 2234)</name>
    <dbReference type="NCBI Taxonomy" id="1265868"/>
    <lineage>
        <taxon>Bacteria</taxon>
        <taxon>Bacillati</taxon>
        <taxon>Actinomycetota</taxon>
        <taxon>Actinomycetes</taxon>
        <taxon>Kitasatosporales</taxon>
        <taxon>Streptomycetaceae</taxon>
        <taxon>Streptomyces</taxon>
    </lineage>
</organism>
<name>A0A8A1V1A1_STRR1</name>
<dbReference type="EMBL" id="CP048262">
    <property type="protein sequence ID" value="QST86567.1"/>
    <property type="molecule type" value="Genomic_DNA"/>
</dbReference>
<keyword evidence="1" id="KW-0614">Plasmid</keyword>
<reference evidence="1" key="2">
    <citation type="submission" date="2020-01" db="EMBL/GenBank/DDBJ databases">
        <authorList>
            <person name="Algora L."/>
            <person name="Schniete J.K."/>
            <person name="MacFadyen A."/>
            <person name="Hoskisson P.A."/>
            <person name="Hunter I.S."/>
            <person name="Herron P.R."/>
        </authorList>
    </citation>
    <scope>NUCLEOTIDE SEQUENCE</scope>
    <source>
        <strain evidence="1">ATCC 10970</strain>
        <plasmid evidence="1">pSRP1</plasmid>
    </source>
</reference>
<reference evidence="1" key="1">
    <citation type="submission" date="2012-12" db="EMBL/GenBank/DDBJ databases">
        <authorList>
            <person name="Pethick F.E."/>
            <person name="MacFadyen A.C."/>
            <person name="Tang Z."/>
            <person name="Sangal V."/>
            <person name="Tze-Tze L."/>
            <person name="Chu J."/>
            <person name="Guo M."/>
            <person name="Kirby R."/>
            <person name="Hoskisson P.A."/>
            <person name="Herron P.R."/>
            <person name="Hunter I.S."/>
        </authorList>
    </citation>
    <scope>NUCLEOTIDE SEQUENCE</scope>
    <source>
        <strain evidence="1">ATCC 10970</strain>
        <plasmid evidence="1">pSRP1</plasmid>
    </source>
</reference>
<reference evidence="1" key="3">
    <citation type="journal article" date="2021" name="bioRxiv">
        <title>Bilateral symmetry of linear streptomycete chromosomes.</title>
        <authorList>
            <person name="Algora-Gallardo L."/>
            <person name="Schniete J.K."/>
            <person name="Mark D.R."/>
            <person name="Hunter I.S."/>
            <person name="Herron P.R."/>
        </authorList>
    </citation>
    <scope>NUCLEOTIDE SEQUENCE</scope>
    <source>
        <strain evidence="1">ATCC 10970</strain>
        <plasmid evidence="1">pSRP1</plasmid>
    </source>
</reference>
<proteinExistence type="predicted"/>
<dbReference type="InterPro" id="IPR045683">
    <property type="entry name" value="DUF6192"/>
</dbReference>
<dbReference type="AlphaFoldDB" id="A0A8A1V1A1"/>